<name>A0ABT7T905_9MICO</name>
<keyword evidence="2" id="KW-1185">Reference proteome</keyword>
<sequence length="42" mass="4777">MSDHVDQSRMVWTVSARFAVDDRAISAFPEPAIFAAQERRDP</sequence>
<proteinExistence type="predicted"/>
<accession>A0ABT7T905</accession>
<evidence type="ECO:0000313" key="1">
    <source>
        <dbReference type="EMBL" id="MDM7886059.1"/>
    </source>
</evidence>
<reference evidence="1 2" key="1">
    <citation type="submission" date="2023-06" db="EMBL/GenBank/DDBJ databases">
        <authorList>
            <person name="Feng G."/>
            <person name="Li J."/>
            <person name="Zhu H."/>
        </authorList>
    </citation>
    <scope>NUCLEOTIDE SEQUENCE [LARGE SCALE GENOMIC DNA]</scope>
    <source>
        <strain evidence="1 2">RHCKG23</strain>
    </source>
</reference>
<gene>
    <name evidence="1" type="ORF">QUG92_13180</name>
</gene>
<dbReference type="EMBL" id="JAUCML010000009">
    <property type="protein sequence ID" value="MDM7886059.1"/>
    <property type="molecule type" value="Genomic_DNA"/>
</dbReference>
<organism evidence="1 2">
    <name type="scientific">Curtobacterium citri</name>
    <dbReference type="NCBI Taxonomy" id="3055139"/>
    <lineage>
        <taxon>Bacteria</taxon>
        <taxon>Bacillati</taxon>
        <taxon>Actinomycetota</taxon>
        <taxon>Actinomycetes</taxon>
        <taxon>Micrococcales</taxon>
        <taxon>Microbacteriaceae</taxon>
        <taxon>Curtobacterium</taxon>
    </lineage>
</organism>
<evidence type="ECO:0000313" key="2">
    <source>
        <dbReference type="Proteomes" id="UP001237823"/>
    </source>
</evidence>
<comment type="caution">
    <text evidence="1">The sequence shown here is derived from an EMBL/GenBank/DDBJ whole genome shotgun (WGS) entry which is preliminary data.</text>
</comment>
<protein>
    <submittedName>
        <fullName evidence="1">Uncharacterized protein</fullName>
    </submittedName>
</protein>
<dbReference type="RefSeq" id="WP_259346036.1">
    <property type="nucleotide sequence ID" value="NZ_JAUCML010000009.1"/>
</dbReference>
<dbReference type="Proteomes" id="UP001237823">
    <property type="component" value="Unassembled WGS sequence"/>
</dbReference>